<keyword evidence="3" id="KW-1185">Reference proteome</keyword>
<sequence length="140" mass="14498">MVQSTSIVTDLLIGIDRTVTVRMTLGAVALCPVLVVLWVLVTVGMDEPRSMYDIGAGLVVVLVALVSVMNGYLGGGLVASVALGISPPIAFGITARIADWLYNTQGDSPLWALVVGFIVIVGTIAVASFAVGAIARWLVS</sequence>
<proteinExistence type="predicted"/>
<keyword evidence="1" id="KW-0472">Membrane</keyword>
<comment type="caution">
    <text evidence="2">The sequence shown here is derived from an EMBL/GenBank/DDBJ whole genome shotgun (WGS) entry which is preliminary data.</text>
</comment>
<organism evidence="2 3">
    <name type="scientific">Halalkalicoccus tibetensis</name>
    <dbReference type="NCBI Taxonomy" id="175632"/>
    <lineage>
        <taxon>Archaea</taxon>
        <taxon>Methanobacteriati</taxon>
        <taxon>Methanobacteriota</taxon>
        <taxon>Stenosarchaea group</taxon>
        <taxon>Halobacteria</taxon>
        <taxon>Halobacteriales</taxon>
        <taxon>Halococcaceae</taxon>
        <taxon>Halalkalicoccus</taxon>
    </lineage>
</organism>
<evidence type="ECO:0000313" key="2">
    <source>
        <dbReference type="EMBL" id="MFC6904878.1"/>
    </source>
</evidence>
<feature type="transmembrane region" description="Helical" evidence="1">
    <location>
        <begin position="110"/>
        <end position="139"/>
    </location>
</feature>
<keyword evidence="1" id="KW-0812">Transmembrane</keyword>
<evidence type="ECO:0000313" key="3">
    <source>
        <dbReference type="Proteomes" id="UP001596312"/>
    </source>
</evidence>
<feature type="transmembrane region" description="Helical" evidence="1">
    <location>
        <begin position="78"/>
        <end position="98"/>
    </location>
</feature>
<name>A0ABD5V3J3_9EURY</name>
<protein>
    <submittedName>
        <fullName evidence="2">Uncharacterized protein</fullName>
    </submittedName>
</protein>
<reference evidence="2 3" key="1">
    <citation type="journal article" date="2019" name="Int. J. Syst. Evol. Microbiol.">
        <title>The Global Catalogue of Microorganisms (GCM) 10K type strain sequencing project: providing services to taxonomists for standard genome sequencing and annotation.</title>
        <authorList>
            <consortium name="The Broad Institute Genomics Platform"/>
            <consortium name="The Broad Institute Genome Sequencing Center for Infectious Disease"/>
            <person name="Wu L."/>
            <person name="Ma J."/>
        </authorList>
    </citation>
    <scope>NUCLEOTIDE SEQUENCE [LARGE SCALE GENOMIC DNA]</scope>
    <source>
        <strain evidence="2 3">CGMCC 1.3240</strain>
    </source>
</reference>
<dbReference type="EMBL" id="JBHSXQ010000002">
    <property type="protein sequence ID" value="MFC6904878.1"/>
    <property type="molecule type" value="Genomic_DNA"/>
</dbReference>
<dbReference type="AlphaFoldDB" id="A0ABD5V3J3"/>
<dbReference type="Proteomes" id="UP001596312">
    <property type="component" value="Unassembled WGS sequence"/>
</dbReference>
<feature type="transmembrane region" description="Helical" evidence="1">
    <location>
        <begin position="52"/>
        <end position="72"/>
    </location>
</feature>
<dbReference type="RefSeq" id="WP_340603393.1">
    <property type="nucleotide sequence ID" value="NZ_JBBMXV010000002.1"/>
</dbReference>
<keyword evidence="1" id="KW-1133">Transmembrane helix</keyword>
<accession>A0ABD5V3J3</accession>
<evidence type="ECO:0000256" key="1">
    <source>
        <dbReference type="SAM" id="Phobius"/>
    </source>
</evidence>
<feature type="transmembrane region" description="Helical" evidence="1">
    <location>
        <begin position="20"/>
        <end position="40"/>
    </location>
</feature>
<gene>
    <name evidence="2" type="ORF">ACFQGH_06650</name>
</gene>